<evidence type="ECO:0000259" key="9">
    <source>
        <dbReference type="Pfam" id="PF20732"/>
    </source>
</evidence>
<dbReference type="InterPro" id="IPR012338">
    <property type="entry name" value="Beta-lactam/transpept-like"/>
</dbReference>
<dbReference type="Pfam" id="PF20732">
    <property type="entry name" value="NamZ_C"/>
    <property type="match status" value="1"/>
</dbReference>
<sequence>MAGYRYTLARMYVAVTPTRLHPFDLGLIVVYLIAITLFGLRFRSGKDPNARSLRSYFLADQTIPWWAIALSIVSAETSTLTIISIPGVAFAGDFGFLQIVIGYMLGRVVVALIFLPKYFEGRMLTAYQLIDQRFGHTLHKVTAGLFLLTRAAAEGVRVFAVSIVVGIAIGTRDVLSIGIISALTLLYTFEGGMAAVIWTDVVQMGIYIGGTMVAIFTLGTHVPGGWSQIHEVAAAAGKFRLFHFALNLTQSYTFWAGVLGGTFLTMASHGTDQLMVQRMLAARNLRESRLALLASGAVIFLQFTLFLLIGVGLYVFYGLHPAVFASADRIFPTFIVREMPIGIAGLLVAAILAAAMSNLSAALNSLSSTTVVDFYMHWRPEADDRERMMISRSSTVVWALVLFGVAMYSVFAGGKGHVVEVGLSIASVAYGALLGVFLLGTLTRYATQTGAILGMICGFGLNLLLWLSPGVIKVGPVTIPHIAFTWYVLIGSIVTFVVGSVGSLLFRGDGTKQKSQRSAAKMAGLVIALSLPFLLPSRGAADVTQVEANKGYDFSAVSTLVDEAISAKKIPGAVVLINHHGRTVFEKAFGNRALEPAVEPMTEDTVFDMASLTKCLVTATAVMQLYEAHKLQFDEPVAKYLPEFAVNGKQAVMIRELLTHYSGLPEDIDLKDAWGLAAPDKAEGIRRAMNATLETVPGTHFKYSDINFITLGALVEKISGQPLEEYAQEHIFGPLGMMHTRYLPMGKACGMLPDSTGLLTNPGGHGFDRCKADGWLRERWIPNIAPTAYDDQGTAATNPDFGRMLRGTVHDPTTRRMGGVAGHAGVFSTAPDVSLFAQGLLDRLAGRPSNFPLSQATLKLMTEPEQPSTAVSGATIFTPGGKTTTGVDVRGFGWDINSAYSRPRGEVFPIGSFGHTGFTGTSLWMDPESDSFVVILSNAIHPRGAPPISMLRGQVASAAARAMRIGAEHATTFASSQTLAGVDVLEATHFEALADAAKRHGSHLKLGLLTNQTGVDREGRRTIDILQHSLPEVELKKLFSPEHGFLGTKDIVKIGNDVDAATRLPILSLYGARPEQRHPSLESLKDLDAVVIDLQDVGVRFFTYETLVGYFLEAAAQAHIEIIVLDRPNPNGDVAVQGPVSDAGAESYNNYMPMPVRNGMTLGELALYFNSERRVPGPTSPNILVPIHAQLVVVPMQNWSRTQYFDETGLKWINPSPNLRTPAAATLYPAVGLAEMTNISVGRGTDKPYEHIGAPYINAPELAAYLTARKIPGVSFAPTNFAVAEDSNHYPSHGKTIPGIAFTVTDRAVFNSPEMGIELLSALHHLYPEFQLAKAAYLVTNVDTMQALTNLDDPRKIAAGWARDLAAFERQRENYLLYK</sequence>
<feature type="transmembrane region" description="Helical" evidence="6">
    <location>
        <begin position="63"/>
        <end position="89"/>
    </location>
</feature>
<gene>
    <name evidence="10" type="ORF">HDF08_002117</name>
</gene>
<dbReference type="PANTHER" id="PTHR42915">
    <property type="entry name" value="HYPOTHETICAL 460 KDA PROTEIN IN FEUA-SIGW INTERGENIC REGION [PRECURSOR]"/>
    <property type="match status" value="1"/>
</dbReference>
<feature type="transmembrane region" description="Helical" evidence="6">
    <location>
        <begin position="205"/>
        <end position="222"/>
    </location>
</feature>
<comment type="similarity">
    <text evidence="2">Belongs to the sodium:solute symporter (SSF) (TC 2.A.21) family.</text>
</comment>
<dbReference type="GO" id="GO:0033922">
    <property type="term" value="F:peptidoglycan beta-N-acetylmuramidase activity"/>
    <property type="evidence" value="ECO:0007669"/>
    <property type="project" value="InterPro"/>
</dbReference>
<protein>
    <submittedName>
        <fullName evidence="10">SSS family transporter</fullName>
    </submittedName>
</protein>
<feature type="domain" description="Peptidoglycan beta-N-acetylmuramidase NamZ N-terminal" evidence="8">
    <location>
        <begin position="1007"/>
        <end position="1221"/>
    </location>
</feature>
<feature type="transmembrane region" description="Helical" evidence="6">
    <location>
        <begin position="143"/>
        <end position="169"/>
    </location>
</feature>
<feature type="transmembrane region" description="Helical" evidence="6">
    <location>
        <begin position="20"/>
        <end position="42"/>
    </location>
</feature>
<dbReference type="InterPro" id="IPR048502">
    <property type="entry name" value="NamZ_N"/>
</dbReference>
<dbReference type="Gene3D" id="3.40.50.12170">
    <property type="entry name" value="Uncharacterised protein PF07075, DUF1343"/>
    <property type="match status" value="1"/>
</dbReference>
<evidence type="ECO:0000259" key="7">
    <source>
        <dbReference type="Pfam" id="PF00144"/>
    </source>
</evidence>
<feature type="domain" description="Beta-lactamase-related" evidence="7">
    <location>
        <begin position="560"/>
        <end position="942"/>
    </location>
</feature>
<dbReference type="EMBL" id="JACCCU010000001">
    <property type="protein sequence ID" value="NYF90050.1"/>
    <property type="molecule type" value="Genomic_DNA"/>
</dbReference>
<comment type="caution">
    <text evidence="10">The sequence shown here is derived from an EMBL/GenBank/DDBJ whole genome shotgun (WGS) entry which is preliminary data.</text>
</comment>
<dbReference type="NCBIfam" id="TIGR00813">
    <property type="entry name" value="sss"/>
    <property type="match status" value="1"/>
</dbReference>
<dbReference type="Proteomes" id="UP000564385">
    <property type="component" value="Unassembled WGS sequence"/>
</dbReference>
<feature type="transmembrane region" description="Helical" evidence="6">
    <location>
        <begin position="395"/>
        <end position="412"/>
    </location>
</feature>
<dbReference type="PROSITE" id="PS50283">
    <property type="entry name" value="NA_SOLUT_SYMP_3"/>
    <property type="match status" value="1"/>
</dbReference>
<keyword evidence="5 6" id="KW-0472">Membrane</keyword>
<feature type="transmembrane region" description="Helical" evidence="6">
    <location>
        <begin position="290"/>
        <end position="319"/>
    </location>
</feature>
<feature type="transmembrane region" description="Helical" evidence="6">
    <location>
        <begin position="418"/>
        <end position="439"/>
    </location>
</feature>
<dbReference type="Pfam" id="PF00474">
    <property type="entry name" value="SSF"/>
    <property type="match status" value="1"/>
</dbReference>
<feature type="transmembrane region" description="Helical" evidence="6">
    <location>
        <begin position="252"/>
        <end position="269"/>
    </location>
</feature>
<feature type="transmembrane region" description="Helical" evidence="6">
    <location>
        <begin position="518"/>
        <end position="535"/>
    </location>
</feature>
<keyword evidence="3 6" id="KW-0812">Transmembrane</keyword>
<evidence type="ECO:0000256" key="3">
    <source>
        <dbReference type="ARBA" id="ARBA00022692"/>
    </source>
</evidence>
<dbReference type="Gene3D" id="1.20.1730.10">
    <property type="entry name" value="Sodium/glucose cotransporter"/>
    <property type="match status" value="1"/>
</dbReference>
<evidence type="ECO:0000259" key="8">
    <source>
        <dbReference type="Pfam" id="PF07075"/>
    </source>
</evidence>
<evidence type="ECO:0000256" key="4">
    <source>
        <dbReference type="ARBA" id="ARBA00022989"/>
    </source>
</evidence>
<feature type="transmembrane region" description="Helical" evidence="6">
    <location>
        <begin position="451"/>
        <end position="472"/>
    </location>
</feature>
<accession>A0A852VEE9</accession>
<evidence type="ECO:0000256" key="2">
    <source>
        <dbReference type="ARBA" id="ARBA00006434"/>
    </source>
</evidence>
<feature type="transmembrane region" description="Helical" evidence="6">
    <location>
        <begin position="175"/>
        <end position="198"/>
    </location>
</feature>
<feature type="transmembrane region" description="Helical" evidence="6">
    <location>
        <begin position="484"/>
        <end position="506"/>
    </location>
</feature>
<evidence type="ECO:0000256" key="1">
    <source>
        <dbReference type="ARBA" id="ARBA00004141"/>
    </source>
</evidence>
<feature type="transmembrane region" description="Helical" evidence="6">
    <location>
        <begin position="95"/>
        <end position="115"/>
    </location>
</feature>
<dbReference type="Gene3D" id="3.40.710.10">
    <property type="entry name" value="DD-peptidase/beta-lactamase superfamily"/>
    <property type="match status" value="1"/>
</dbReference>
<evidence type="ECO:0000256" key="6">
    <source>
        <dbReference type="SAM" id="Phobius"/>
    </source>
</evidence>
<dbReference type="PANTHER" id="PTHR42915:SF1">
    <property type="entry name" value="PEPTIDOGLYCAN BETA-N-ACETYLMURAMIDASE NAMZ"/>
    <property type="match status" value="1"/>
</dbReference>
<dbReference type="Pfam" id="PF07075">
    <property type="entry name" value="NamZ_N"/>
    <property type="match status" value="1"/>
</dbReference>
<reference evidence="10 11" key="1">
    <citation type="submission" date="2020-07" db="EMBL/GenBank/DDBJ databases">
        <title>Genomic Encyclopedia of Type Strains, Phase IV (KMG-V): Genome sequencing to study the core and pangenomes of soil and plant-associated prokaryotes.</title>
        <authorList>
            <person name="Whitman W."/>
        </authorList>
    </citation>
    <scope>NUCLEOTIDE SEQUENCE [LARGE SCALE GENOMIC DNA]</scope>
    <source>
        <strain evidence="10 11">M8UP22</strain>
    </source>
</reference>
<name>A0A852VEE9_9BACT</name>
<comment type="subcellular location">
    <subcellularLocation>
        <location evidence="1">Membrane</location>
        <topology evidence="1">Multi-pass membrane protein</topology>
    </subcellularLocation>
</comment>
<dbReference type="InterPro" id="IPR008302">
    <property type="entry name" value="NamZ"/>
</dbReference>
<feature type="transmembrane region" description="Helical" evidence="6">
    <location>
        <begin position="339"/>
        <end position="359"/>
    </location>
</feature>
<organism evidence="10 11">
    <name type="scientific">Tunturiibacter lichenicola</name>
    <dbReference type="NCBI Taxonomy" id="2051959"/>
    <lineage>
        <taxon>Bacteria</taxon>
        <taxon>Pseudomonadati</taxon>
        <taxon>Acidobacteriota</taxon>
        <taxon>Terriglobia</taxon>
        <taxon>Terriglobales</taxon>
        <taxon>Acidobacteriaceae</taxon>
        <taxon>Tunturiibacter</taxon>
    </lineage>
</organism>
<dbReference type="GO" id="GO:0022857">
    <property type="term" value="F:transmembrane transporter activity"/>
    <property type="evidence" value="ECO:0007669"/>
    <property type="project" value="InterPro"/>
</dbReference>
<dbReference type="SUPFAM" id="SSF56601">
    <property type="entry name" value="beta-lactamase/transpeptidase-like"/>
    <property type="match status" value="1"/>
</dbReference>
<evidence type="ECO:0000313" key="11">
    <source>
        <dbReference type="Proteomes" id="UP000564385"/>
    </source>
</evidence>
<dbReference type="InterPro" id="IPR001734">
    <property type="entry name" value="Na/solute_symporter"/>
</dbReference>
<dbReference type="InterPro" id="IPR048503">
    <property type="entry name" value="NamZ_C"/>
</dbReference>
<dbReference type="CDD" id="cd11493">
    <property type="entry name" value="SLC5sbd_NIS-like_u1"/>
    <property type="match status" value="1"/>
</dbReference>
<feature type="domain" description="Peptidoglycan beta-N-acetylmuramidase NamZ C-terminal" evidence="9">
    <location>
        <begin position="1227"/>
        <end position="1378"/>
    </location>
</feature>
<dbReference type="Gene3D" id="3.90.1150.140">
    <property type="match status" value="1"/>
</dbReference>
<evidence type="ECO:0000256" key="5">
    <source>
        <dbReference type="ARBA" id="ARBA00023136"/>
    </source>
</evidence>
<dbReference type="GO" id="GO:0016020">
    <property type="term" value="C:membrane"/>
    <property type="evidence" value="ECO:0007669"/>
    <property type="project" value="UniProtKB-SubCell"/>
</dbReference>
<proteinExistence type="inferred from homology"/>
<keyword evidence="4 6" id="KW-1133">Transmembrane helix</keyword>
<evidence type="ECO:0000313" key="10">
    <source>
        <dbReference type="EMBL" id="NYF90050.1"/>
    </source>
</evidence>
<dbReference type="InterPro" id="IPR001466">
    <property type="entry name" value="Beta-lactam-related"/>
</dbReference>
<dbReference type="Pfam" id="PF00144">
    <property type="entry name" value="Beta-lactamase"/>
    <property type="match status" value="1"/>
</dbReference>
<dbReference type="InterPro" id="IPR038377">
    <property type="entry name" value="Na/Glc_symporter_sf"/>
</dbReference>